<dbReference type="GO" id="GO:0004482">
    <property type="term" value="F:mRNA 5'-cap (guanine-N7-)-methyltransferase activity"/>
    <property type="evidence" value="ECO:0007669"/>
    <property type="project" value="InterPro"/>
</dbReference>
<evidence type="ECO:0000256" key="12">
    <source>
        <dbReference type="ARBA" id="ARBA00022801"/>
    </source>
</evidence>
<evidence type="ECO:0000256" key="26">
    <source>
        <dbReference type="ARBA" id="ARBA00048548"/>
    </source>
</evidence>
<evidence type="ECO:0000256" key="18">
    <source>
        <dbReference type="ARBA" id="ARBA00023268"/>
    </source>
</evidence>
<dbReference type="GO" id="GO:0003968">
    <property type="term" value="F:RNA-directed RNA polymerase activity"/>
    <property type="evidence" value="ECO:0007669"/>
    <property type="project" value="UniProtKB-KW"/>
</dbReference>
<evidence type="ECO:0000256" key="8">
    <source>
        <dbReference type="ARBA" id="ARBA00022679"/>
    </source>
</evidence>
<dbReference type="EC" id="2.7.7.48" evidence="3"/>
<keyword evidence="31" id="KW-1185">Reference proteome</keyword>
<evidence type="ECO:0000256" key="21">
    <source>
        <dbReference type="ARBA" id="ARBA00026099"/>
    </source>
</evidence>
<evidence type="ECO:0000259" key="29">
    <source>
        <dbReference type="PROSITE" id="PS51590"/>
    </source>
</evidence>
<evidence type="ECO:0000256" key="3">
    <source>
        <dbReference type="ARBA" id="ARBA00012494"/>
    </source>
</evidence>
<dbReference type="GO" id="GO:0016787">
    <property type="term" value="F:hydrolase activity"/>
    <property type="evidence" value="ECO:0007669"/>
    <property type="project" value="UniProtKB-KW"/>
</dbReference>
<feature type="compositionally biased region" description="Basic and acidic residues" evidence="27">
    <location>
        <begin position="17"/>
        <end position="31"/>
    </location>
</feature>
<comment type="catalytic activity">
    <reaction evidence="25">
        <text>a 5'-end (5'-triphosphoguanosine)-adenylyl-adenylyl-cytidylyl-adenosine in mRNA + 2 S-adenosyl-L-methionine = a 5'-end (N(7)-methyl 5'-triphosphoguanosine)-(2'-O-methyladenylyl)-adenylyl-cytidylyl-adenosine in mRNA + 2 S-adenosyl-L-homocysteine + H(+)</text>
        <dbReference type="Rhea" id="RHEA:65376"/>
        <dbReference type="Rhea" id="RHEA-COMP:16797"/>
        <dbReference type="Rhea" id="RHEA-COMP:16798"/>
        <dbReference type="ChEBI" id="CHEBI:15378"/>
        <dbReference type="ChEBI" id="CHEBI:57856"/>
        <dbReference type="ChEBI" id="CHEBI:59789"/>
        <dbReference type="ChEBI" id="CHEBI:156483"/>
        <dbReference type="ChEBI" id="CHEBI:156484"/>
        <dbReference type="EC" id="2.1.1.375"/>
    </reaction>
</comment>
<evidence type="ECO:0000256" key="24">
    <source>
        <dbReference type="ARBA" id="ARBA00047332"/>
    </source>
</evidence>
<keyword evidence="6" id="KW-0489">Methyltransferase</keyword>
<keyword evidence="7" id="KW-0507">mRNA processing</keyword>
<evidence type="ECO:0000256" key="19">
    <source>
        <dbReference type="ARBA" id="ARBA00024494"/>
    </source>
</evidence>
<evidence type="ECO:0000256" key="25">
    <source>
        <dbReference type="ARBA" id="ARBA00047370"/>
    </source>
</evidence>
<keyword evidence="18" id="KW-0511">Multifunctional enzyme</keyword>
<evidence type="ECO:0000256" key="4">
    <source>
        <dbReference type="ARBA" id="ARBA00012582"/>
    </source>
</evidence>
<keyword evidence="13" id="KW-0067">ATP-binding</keyword>
<evidence type="ECO:0000313" key="30">
    <source>
        <dbReference type="EMBL" id="UQU68817.1"/>
    </source>
</evidence>
<dbReference type="GO" id="GO:0044423">
    <property type="term" value="C:virion component"/>
    <property type="evidence" value="ECO:0007669"/>
    <property type="project" value="UniProtKB-KW"/>
</dbReference>
<keyword evidence="8" id="KW-0808">Transferase</keyword>
<comment type="subcellular location">
    <subcellularLocation>
        <location evidence="1">Host cytoplasm</location>
    </subcellularLocation>
    <subcellularLocation>
        <location evidence="2">Virion</location>
    </subcellularLocation>
</comment>
<evidence type="ECO:0000256" key="20">
    <source>
        <dbReference type="ARBA" id="ARBA00024499"/>
    </source>
</evidence>
<evidence type="ECO:0000256" key="1">
    <source>
        <dbReference type="ARBA" id="ARBA00004192"/>
    </source>
</evidence>
<comment type="catalytic activity">
    <reaction evidence="26">
        <text>GTP + H2O = GDP + phosphate + H(+)</text>
        <dbReference type="Rhea" id="RHEA:19669"/>
        <dbReference type="ChEBI" id="CHEBI:15377"/>
        <dbReference type="ChEBI" id="CHEBI:15378"/>
        <dbReference type="ChEBI" id="CHEBI:37565"/>
        <dbReference type="ChEBI" id="CHEBI:43474"/>
        <dbReference type="ChEBI" id="CHEBI:58189"/>
    </reaction>
</comment>
<keyword evidence="14" id="KW-0946">Virion</keyword>
<dbReference type="EC" id="2.1.1.375" evidence="21"/>
<evidence type="ECO:0000256" key="7">
    <source>
        <dbReference type="ARBA" id="ARBA00022664"/>
    </source>
</evidence>
<evidence type="ECO:0000256" key="16">
    <source>
        <dbReference type="ARBA" id="ARBA00023042"/>
    </source>
</evidence>
<comment type="catalytic activity">
    <reaction evidence="20">
        <text>a 5'-end (5'-triphosphoguanosine)-(2'-O-methyladenylyl)-adenylyl-cytidylyl-adenosine in mRNA + S-adenosyl-L-methionine = a 5'-end (N(7)-methyl 5'-triphosphoguanosine)-(2'-O-methyladenylyl)-adenylyl-cytidylyl-adenosine in mRNA + S-adenosyl-L-homocysteine</text>
        <dbReference type="Rhea" id="RHEA:65440"/>
        <dbReference type="Rhea" id="RHEA-COMP:16798"/>
        <dbReference type="Rhea" id="RHEA-COMP:16801"/>
        <dbReference type="ChEBI" id="CHEBI:57856"/>
        <dbReference type="ChEBI" id="CHEBI:59789"/>
        <dbReference type="ChEBI" id="CHEBI:156482"/>
        <dbReference type="ChEBI" id="CHEBI:156483"/>
    </reaction>
</comment>
<keyword evidence="17" id="KW-1035">Host cytoplasm</keyword>
<evidence type="ECO:0000256" key="22">
    <source>
        <dbReference type="ARBA" id="ARBA00030436"/>
    </source>
</evidence>
<proteinExistence type="predicted"/>
<dbReference type="GO" id="GO:0005524">
    <property type="term" value="F:ATP binding"/>
    <property type="evidence" value="ECO:0007669"/>
    <property type="project" value="UniProtKB-KW"/>
</dbReference>
<organism evidence="30 31">
    <name type="scientific">Sambucus cytorhabdovirus</name>
    <dbReference type="NCBI Taxonomy" id="2944624"/>
    <lineage>
        <taxon>Viruses</taxon>
        <taxon>Riboviria</taxon>
        <taxon>Orthornavirae</taxon>
        <taxon>Negarnaviricota</taxon>
        <taxon>Haploviricotina</taxon>
        <taxon>Monjiviricetes</taxon>
        <taxon>Mononegavirales</taxon>
        <taxon>Rhabdoviridae</taxon>
        <taxon>Betarhabdovirinae</taxon>
    </lineage>
</organism>
<keyword evidence="5 30" id="KW-0696">RNA-directed RNA polymerase</keyword>
<dbReference type="Pfam" id="PF14318">
    <property type="entry name" value="Mononeg_mRNAcap"/>
    <property type="match status" value="1"/>
</dbReference>
<keyword evidence="12" id="KW-0378">Hydrolase</keyword>
<dbReference type="SUPFAM" id="SSF56672">
    <property type="entry name" value="DNA/RNA polymerases"/>
    <property type="match status" value="1"/>
</dbReference>
<dbReference type="InterPro" id="IPR025786">
    <property type="entry name" value="Mononega_L_MeTrfase"/>
</dbReference>
<reference evidence="30 31" key="1">
    <citation type="journal article" date="2022" name="Arch. Virol.">
        <title>Complete genome sequence of a novel cytorhabdovirus infecting elderberry (Sambucus nigra L.) in the Czech Republic.</title>
        <authorList>
            <person name="Safarova D."/>
            <person name="Candresse T."/>
            <person name="Navratil M."/>
        </authorList>
    </citation>
    <scope>NUCLEOTIDE SEQUENCE [LARGE SCALE GENOMIC DNA]</scope>
    <source>
        <strain evidence="30">B15</strain>
    </source>
</reference>
<evidence type="ECO:0000313" key="31">
    <source>
        <dbReference type="Proteomes" id="UP001261468"/>
    </source>
</evidence>
<keyword evidence="15" id="KW-0693">Viral RNA replication</keyword>
<dbReference type="Pfam" id="PF00946">
    <property type="entry name" value="Mononeg_RNA_pol"/>
    <property type="match status" value="1"/>
</dbReference>
<keyword evidence="10" id="KW-0548">Nucleotidyltransferase</keyword>
<evidence type="ECO:0000256" key="10">
    <source>
        <dbReference type="ARBA" id="ARBA00022695"/>
    </source>
</evidence>
<dbReference type="PROSITE" id="PS50526">
    <property type="entry name" value="RDRP_SSRNA_NEG_NONSEG"/>
    <property type="match status" value="1"/>
</dbReference>
<sequence>MTDFVELSSNQESEYGEDTRHESDQLPDFHLRSPLHPLRNLGDLSTKGPRRFRISYEVLRSIRRELVEGTPILLKTIIDDAREESTKPASDCLSDVRVRIMKDSKLNFPMPTYLMNSALDKMADDFPVGLWSRMRFSEKILQTMNAISSRRTPPGHFVMLKPNCYKTSTGGYYLYITPVMIGAELIHPLPHTRPYIVCFDSDWMRMVSDLQSERFLVYLGSTLGGVMNQMHYPPWSIIQEVIDWGDRVLDEYGNSGFKLLKAYEALCIGYLQSTCESSVIVSDQFLENTISDLLMENTSFQDHIDGLIRILSRISSPHHLTQLYGLHRIWGHPVVDNKKGMEKVRLIGLKDIARSKIAAQEAGRSFKMMFCREYRKTNGVYPQIEQGSSPLHDLIQKNSADALDSRICDLSDWDDIHFSSCFEIPETFNLSMVVADKAISLTRDELVKNIRLKKTVMNQKKRRGVLRWIDDQSVRPREFLQSVNDGDFPEDHKIIGLTPKERELNPTPRMFALMSHLMRIYVVVTEQLLSDHILRFFPQITMTDSLLDLTKKLYTTVKPQATEQQTRKKRASWASKTICVSLDFEKWNGHMRHDSTYFVFLSLGELFGMPNLYNRTYEIFQESYIYLADGSYIPRVRGGLLQLEEPYAFTGHRGGMEGLRQKGWTIFTVCCLNMVCSKYNCTYKIMGMGDNQVLQITLYTYKIDHRGQPTEEGNNEMKAVLDELFADLVCTFRQLGLPLKPLETWMSEHLYLYGKYPLLRGVPLSMDLKKIMRMFHNSNDDIMTIENGMGTVYGNAASATQLSCCTIVPYMVGIFMASYCAISFLDYHPLLGHGMMKELDSKNSWSLYMPGTKAQTFEIGSKDISIQCLRLLMQTVPRTVGGYNSLNIFEIIMRGFPDNLSRDLTYVYQITGNDDDDMLDTALRNWLHPIYMPTRNFKLLIEDVTSVNLLVPRSPASGIRQSVEKFIAGGKAIHNVEFKDLMNSKIKSQADRLAEKLCSGSDLHIRLLHDIYSSTIIGYVDGIISKVTKASTIQRLAVDTDSKDIMRTVASDEINFFRYFVWRSGVRPETVLSDCPSQMAQRMRREGWGKSLRGVSTPFPMAYLTPTECNSNNVCSCVDGYISVHFPDRQETNESWNLSLGTNAPYLGSITKEKVVTGLGSRIYSSEPLVRRPLNLLRSINWFVPTTSITASVIRQLTYSVTDVPTGKFEGLSEGTAGAEVHRYRDMSLKHGALASSNYLYTTRMHISTDNFTRYSKGGDNYDVHFQACLCSITEWCNTQMLSLFHHECDIPKFFHFKQSCDSCISRVDETFCDLLDENTPHYIPSRKRNPYLYVPQESLVEVHKIKPWFRTAIQYTPSEEYVRMSNRTKMRWLVDTVADLVYLDIVTAKGDETAFSACLTDVKAYERTMFLKISPKRTFKAVIDRLKTHVEMLSFVVKTGMIASDRYKKNKMLSILYECPASTYLGLGMFYSWEETFKRMAFSDYCIMPNTFPITIESMCSAARATLVSLIDRDYPSIGRAVYVVSHDLANNLRHHKMLAFEAISNFYNCNKCLESIVRVDHTSFGVECLALDCEQGHNIMDRIKNRCKMSYVTIERLRKDVEPVEEAEDRDDEMKPAKLLPIARHELKVLFNLSKTRQTLIAYSENTPYPAGISKYENRGCETTAASLHKVFSLPTSTSYKYIEILSRFNKEVSGKVMILGDGLGQTSELVAAMCDVSSITLSTLADTGSAAPQTYPHAIQPIKRSHAVKIETKLMLDKHNDILSKDYLDDWGDIFRLHDVLVSDIEIMGEEKALDRDVAIIKMLAEHDWRFFIIKDYIYSLQEFTRRSSYIIPKCGYKLCLLTTNMRSTRAPEVWWVGGPTDCGYSVRRCYDPRSMRNEWNDMIRVLTSEREYADPTVCDDICARASSVQSLMTTYGLVLDWSTIPGLGKTLPTSGNFTELFYDLQHYKRPEKVSFENVDPLKKLHMSDYLRLREILFGLFVSMVADIRARTHLMCESDAWVLDWEPNTMRTKWVPYLYLSDGRRQLPPIDISDYVPYLSMYMMKQRLLFRGYKSSVRFRSVGVKREVACFPVSGVAYRSFIMKKTKSRTRRNV</sequence>
<accession>A0AAE9KZ75</accession>
<gene>
    <name evidence="30" type="primary">L</name>
</gene>
<feature type="domain" description="Mononegavirus-type SAM-dependent 2'-O-MTase" evidence="29">
    <location>
        <begin position="1672"/>
        <end position="1860"/>
    </location>
</feature>
<dbReference type="InterPro" id="IPR043502">
    <property type="entry name" value="DNA/RNA_pol_sf"/>
</dbReference>
<dbReference type="EC" id="2.7.7.88" evidence="4"/>
<dbReference type="EMBL" id="OM523356">
    <property type="protein sequence ID" value="UQU68817.1"/>
    <property type="molecule type" value="Viral_cRNA"/>
</dbReference>
<evidence type="ECO:0000256" key="5">
    <source>
        <dbReference type="ARBA" id="ARBA00022484"/>
    </source>
</evidence>
<comment type="catalytic activity">
    <reaction evidence="19">
        <text>a 5'-end triphospho-adenylyl-adenylyl-cytidylyl-adenosine in mRNA + GDP + H(+) = a 5'-end (5'-triphosphoguanosine)-adenylyl-adenylyl-cytidylyl-adenosine in mRNA + diphosphate</text>
        <dbReference type="Rhea" id="RHEA:65436"/>
        <dbReference type="Rhea" id="RHEA-COMP:16797"/>
        <dbReference type="Rhea" id="RHEA-COMP:16799"/>
        <dbReference type="ChEBI" id="CHEBI:15378"/>
        <dbReference type="ChEBI" id="CHEBI:33019"/>
        <dbReference type="ChEBI" id="CHEBI:58189"/>
        <dbReference type="ChEBI" id="CHEBI:156484"/>
        <dbReference type="ChEBI" id="CHEBI:156503"/>
        <dbReference type="EC" id="2.7.7.88"/>
    </reaction>
</comment>
<evidence type="ECO:0000256" key="13">
    <source>
        <dbReference type="ARBA" id="ARBA00022840"/>
    </source>
</evidence>
<dbReference type="InterPro" id="IPR026890">
    <property type="entry name" value="Mononeg_mRNAcap"/>
</dbReference>
<dbReference type="Proteomes" id="UP001261468">
    <property type="component" value="Segment"/>
</dbReference>
<feature type="region of interest" description="Disordered" evidence="27">
    <location>
        <begin position="1"/>
        <end position="31"/>
    </location>
</feature>
<protein>
    <recommendedName>
        <fullName evidence="23">Replicase</fullName>
        <ecNumber evidence="21">2.1.1.375</ecNumber>
        <ecNumber evidence="3">2.7.7.48</ecNumber>
        <ecNumber evidence="4">2.7.7.88</ecNumber>
    </recommendedName>
    <alternativeName>
        <fullName evidence="22">Transcriptase</fullName>
    </alternativeName>
</protein>
<evidence type="ECO:0000256" key="27">
    <source>
        <dbReference type="SAM" id="MobiDB-lite"/>
    </source>
</evidence>
<feature type="domain" description="RdRp catalytic" evidence="28">
    <location>
        <begin position="576"/>
        <end position="761"/>
    </location>
</feature>
<comment type="catalytic activity">
    <reaction evidence="24">
        <text>a 5'-end (5'-triphosphoguanosine)-adenylyl-adenylyl-cytidylyl-adenosine in mRNA + S-adenosyl-L-methionine = a 5'-end (5'-triphosphoguanosine)-(2'-O-methyladenylyl)-adenylyl-cytidylyl-adenosine in mRNA + S-adenosyl-L-homocysteine + H(+)</text>
        <dbReference type="Rhea" id="RHEA:65380"/>
        <dbReference type="Rhea" id="RHEA-COMP:16797"/>
        <dbReference type="Rhea" id="RHEA-COMP:16801"/>
        <dbReference type="ChEBI" id="CHEBI:15378"/>
        <dbReference type="ChEBI" id="CHEBI:57856"/>
        <dbReference type="ChEBI" id="CHEBI:59789"/>
        <dbReference type="ChEBI" id="CHEBI:156482"/>
        <dbReference type="ChEBI" id="CHEBI:156484"/>
    </reaction>
</comment>
<keyword evidence="9" id="KW-0949">S-adenosyl-L-methionine</keyword>
<evidence type="ECO:0000256" key="23">
    <source>
        <dbReference type="ARBA" id="ARBA00031012"/>
    </source>
</evidence>
<evidence type="ECO:0000256" key="9">
    <source>
        <dbReference type="ARBA" id="ARBA00022691"/>
    </source>
</evidence>
<evidence type="ECO:0000259" key="28">
    <source>
        <dbReference type="PROSITE" id="PS50526"/>
    </source>
</evidence>
<dbReference type="PROSITE" id="PS51590">
    <property type="entry name" value="SAM_MT_MNV_L"/>
    <property type="match status" value="1"/>
</dbReference>
<evidence type="ECO:0000256" key="14">
    <source>
        <dbReference type="ARBA" id="ARBA00022844"/>
    </source>
</evidence>
<dbReference type="GO" id="GO:0030430">
    <property type="term" value="C:host cell cytoplasm"/>
    <property type="evidence" value="ECO:0007669"/>
    <property type="project" value="UniProtKB-SubCell"/>
</dbReference>
<keyword evidence="16" id="KW-0506">mRNA capping</keyword>
<evidence type="ECO:0000256" key="17">
    <source>
        <dbReference type="ARBA" id="ARBA00023200"/>
    </source>
</evidence>
<dbReference type="InterPro" id="IPR014023">
    <property type="entry name" value="Mononeg_RNA_pol_cat"/>
</dbReference>
<name>A0AAE9KZ75_9RHAB</name>
<evidence type="ECO:0000256" key="2">
    <source>
        <dbReference type="ARBA" id="ARBA00004328"/>
    </source>
</evidence>
<evidence type="ECO:0000256" key="15">
    <source>
        <dbReference type="ARBA" id="ARBA00022953"/>
    </source>
</evidence>
<keyword evidence="11" id="KW-0547">Nucleotide-binding</keyword>
<evidence type="ECO:0000256" key="11">
    <source>
        <dbReference type="ARBA" id="ARBA00022741"/>
    </source>
</evidence>
<evidence type="ECO:0000256" key="6">
    <source>
        <dbReference type="ARBA" id="ARBA00022603"/>
    </source>
</evidence>